<keyword evidence="3 12" id="KW-0813">Transport</keyword>
<dbReference type="Pfam" id="PF02705">
    <property type="entry name" value="K_trans"/>
    <property type="match status" value="1"/>
</dbReference>
<evidence type="ECO:0000256" key="4">
    <source>
        <dbReference type="ARBA" id="ARBA00022475"/>
    </source>
</evidence>
<dbReference type="RefSeq" id="WP_023494889.1">
    <property type="nucleotide sequence ID" value="NZ_AYLO01000070.1"/>
</dbReference>
<feature type="transmembrane region" description="Helical" evidence="12">
    <location>
        <begin position="173"/>
        <end position="194"/>
    </location>
</feature>
<feature type="transmembrane region" description="Helical" evidence="12">
    <location>
        <begin position="427"/>
        <end position="445"/>
    </location>
</feature>
<keyword evidence="6 12" id="KW-0812">Transmembrane</keyword>
<evidence type="ECO:0000256" key="10">
    <source>
        <dbReference type="ARBA" id="ARBA00023065"/>
    </source>
</evidence>
<evidence type="ECO:0000256" key="5">
    <source>
        <dbReference type="ARBA" id="ARBA00022538"/>
    </source>
</evidence>
<evidence type="ECO:0000256" key="6">
    <source>
        <dbReference type="ARBA" id="ARBA00022692"/>
    </source>
</evidence>
<feature type="transmembrane region" description="Helical" evidence="12">
    <location>
        <begin position="341"/>
        <end position="361"/>
    </location>
</feature>
<dbReference type="InterPro" id="IPR053952">
    <property type="entry name" value="K_trans_C"/>
</dbReference>
<dbReference type="InterPro" id="IPR023051">
    <property type="entry name" value="Kup"/>
</dbReference>
<evidence type="ECO:0000256" key="8">
    <source>
        <dbReference type="ARBA" id="ARBA00022958"/>
    </source>
</evidence>
<protein>
    <recommendedName>
        <fullName evidence="12">Probable potassium transport system protein Kup</fullName>
    </recommendedName>
</protein>
<evidence type="ECO:0000256" key="1">
    <source>
        <dbReference type="ARBA" id="ARBA00004141"/>
    </source>
</evidence>
<evidence type="ECO:0000256" key="7">
    <source>
        <dbReference type="ARBA" id="ARBA00022847"/>
    </source>
</evidence>
<dbReference type="Pfam" id="PF22776">
    <property type="entry name" value="K_trans_C"/>
    <property type="match status" value="1"/>
</dbReference>
<feature type="transmembrane region" description="Helical" evidence="12">
    <location>
        <begin position="249"/>
        <end position="273"/>
    </location>
</feature>
<dbReference type="InterPro" id="IPR003855">
    <property type="entry name" value="K+_transporter"/>
</dbReference>
<dbReference type="PANTHER" id="PTHR30540">
    <property type="entry name" value="OSMOTIC STRESS POTASSIUM TRANSPORTER"/>
    <property type="match status" value="1"/>
</dbReference>
<evidence type="ECO:0000256" key="2">
    <source>
        <dbReference type="ARBA" id="ARBA00007019"/>
    </source>
</evidence>
<feature type="transmembrane region" description="Helical" evidence="12">
    <location>
        <begin position="105"/>
        <end position="133"/>
    </location>
</feature>
<comment type="caution">
    <text evidence="15">The sequence shown here is derived from an EMBL/GenBank/DDBJ whole genome shotgun (WGS) entry which is preliminary data.</text>
</comment>
<dbReference type="AlphaFoldDB" id="V5DXM5"/>
<dbReference type="EMBL" id="AYLO01000070">
    <property type="protein sequence ID" value="ESS72071.1"/>
    <property type="molecule type" value="Genomic_DNA"/>
</dbReference>
<keyword evidence="16" id="KW-1185">Reference proteome</keyword>
<dbReference type="GO" id="GO:0005886">
    <property type="term" value="C:plasma membrane"/>
    <property type="evidence" value="ECO:0007669"/>
    <property type="project" value="UniProtKB-SubCell"/>
</dbReference>
<dbReference type="STRING" id="1116472.MGMO_73c00100"/>
<keyword evidence="8 12" id="KW-0630">Potassium</keyword>
<feature type="transmembrane region" description="Helical" evidence="12">
    <location>
        <begin position="293"/>
        <end position="320"/>
    </location>
</feature>
<comment type="function">
    <text evidence="12">Transport of potassium into the cell. Likely operates as a K(+):H(+) symporter.</text>
</comment>
<comment type="similarity">
    <text evidence="2 12">Belongs to the HAK/KUP transporter (TC 2.A.72) family.</text>
</comment>
<evidence type="ECO:0000313" key="16">
    <source>
        <dbReference type="Proteomes" id="UP000017842"/>
    </source>
</evidence>
<feature type="transmembrane region" description="Helical" evidence="12">
    <location>
        <begin position="367"/>
        <end position="390"/>
    </location>
</feature>
<comment type="subcellular location">
    <subcellularLocation>
        <location evidence="12">Cell membrane</location>
        <topology evidence="12">Multi-pass membrane protein</topology>
    </subcellularLocation>
    <subcellularLocation>
        <location evidence="1">Membrane</location>
        <topology evidence="1">Multi-pass membrane protein</topology>
    </subcellularLocation>
</comment>
<reference evidence="15 16" key="1">
    <citation type="journal article" date="2013" name="Genome Announc.">
        <title>Draft Genome Sequence of the Methanotrophic Gammaproteobacterium Methyloglobulus morosus DSM 22980 Strain KoM1.</title>
        <authorList>
            <person name="Poehlein A."/>
            <person name="Deutzmann J.S."/>
            <person name="Daniel R."/>
            <person name="Simeonova D.D."/>
        </authorList>
    </citation>
    <scope>NUCLEOTIDE SEQUENCE [LARGE SCALE GENOMIC DNA]</scope>
    <source>
        <strain evidence="15 16">KoM1</strain>
    </source>
</reference>
<dbReference type="PATRIC" id="fig|1116472.3.peg.2141"/>
<keyword evidence="5 12" id="KW-0633">Potassium transport</keyword>
<comment type="catalytic activity">
    <reaction evidence="12">
        <text>K(+)(in) + H(+)(in) = K(+)(out) + H(+)(out)</text>
        <dbReference type="Rhea" id="RHEA:28490"/>
        <dbReference type="ChEBI" id="CHEBI:15378"/>
        <dbReference type="ChEBI" id="CHEBI:29103"/>
    </reaction>
</comment>
<evidence type="ECO:0000259" key="14">
    <source>
        <dbReference type="Pfam" id="PF22776"/>
    </source>
</evidence>
<feature type="transmembrane region" description="Helical" evidence="12">
    <location>
        <begin position="50"/>
        <end position="72"/>
    </location>
</feature>
<dbReference type="PANTHER" id="PTHR30540:SF79">
    <property type="entry name" value="LOW AFFINITY POTASSIUM TRANSPORT SYSTEM PROTEIN KUP"/>
    <property type="match status" value="1"/>
</dbReference>
<keyword evidence="4 12" id="KW-1003">Cell membrane</keyword>
<dbReference type="eggNOG" id="COG3158">
    <property type="taxonomic scope" value="Bacteria"/>
</dbReference>
<evidence type="ECO:0000256" key="3">
    <source>
        <dbReference type="ARBA" id="ARBA00022448"/>
    </source>
</evidence>
<feature type="transmembrane region" description="Helical" evidence="12">
    <location>
        <begin position="214"/>
        <end position="237"/>
    </location>
</feature>
<organism evidence="15 16">
    <name type="scientific">Methyloglobulus morosus KoM1</name>
    <dbReference type="NCBI Taxonomy" id="1116472"/>
    <lineage>
        <taxon>Bacteria</taxon>
        <taxon>Pseudomonadati</taxon>
        <taxon>Pseudomonadota</taxon>
        <taxon>Gammaproteobacteria</taxon>
        <taxon>Methylococcales</taxon>
        <taxon>Methylococcaceae</taxon>
        <taxon>Methyloglobulus</taxon>
    </lineage>
</organism>
<dbReference type="GO" id="GO:0015079">
    <property type="term" value="F:potassium ion transmembrane transporter activity"/>
    <property type="evidence" value="ECO:0007669"/>
    <property type="project" value="UniProtKB-UniRule"/>
</dbReference>
<dbReference type="HAMAP" id="MF_01522">
    <property type="entry name" value="Kup"/>
    <property type="match status" value="1"/>
</dbReference>
<evidence type="ECO:0000256" key="9">
    <source>
        <dbReference type="ARBA" id="ARBA00022989"/>
    </source>
</evidence>
<dbReference type="OrthoDB" id="9805577at2"/>
<evidence type="ECO:0000313" key="15">
    <source>
        <dbReference type="EMBL" id="ESS72071.1"/>
    </source>
</evidence>
<feature type="domain" description="K+ potassium transporter integral membrane" evidence="13">
    <location>
        <begin position="17"/>
        <end position="464"/>
    </location>
</feature>
<keyword evidence="7 12" id="KW-0769">Symport</keyword>
<dbReference type="GO" id="GO:0015293">
    <property type="term" value="F:symporter activity"/>
    <property type="evidence" value="ECO:0007669"/>
    <property type="project" value="UniProtKB-UniRule"/>
</dbReference>
<proteinExistence type="inferred from homology"/>
<feature type="transmembrane region" description="Helical" evidence="12">
    <location>
        <begin position="402"/>
        <end position="421"/>
    </location>
</feature>
<keyword evidence="9 12" id="KW-1133">Transmembrane helix</keyword>
<keyword evidence="11 12" id="KW-0472">Membrane</keyword>
<accession>V5DXM5</accession>
<dbReference type="Proteomes" id="UP000017842">
    <property type="component" value="Unassembled WGS sequence"/>
</dbReference>
<feature type="transmembrane region" description="Helical" evidence="12">
    <location>
        <begin position="145"/>
        <end position="161"/>
    </location>
</feature>
<feature type="domain" description="K+ potassium transporter C-terminal" evidence="14">
    <location>
        <begin position="478"/>
        <end position="633"/>
    </location>
</feature>
<name>V5DXM5_9GAMM</name>
<sequence>MTAKSENYSKQQMTGLVLGAVGVVFGDIGTSPLYALKEVFHGGLSIDNNHVLGVLSLIFWSLTLVVTIKYAIFIMRADNKGEGGIMALMTLALHGSHDNPGRMRLIVTLGLLGATLFYGDSIITPAISVLSAVEGLQVVAPTLEHYVLPITIVVLSVLFIAQAKGTGAVGKIFAPVMCLWFVILAIMGGVNIIQNPDVLMAVNPYYAVHILWELGFHGFLIMGAVVLAITGAEALYADMGHFGLKPIRYAWLGFVFPALLLNYFGQGALLIAHPESIQNPFYLLAPAWALYPLLVLSTLATVIASQAVISGAFSVTRQAIQLGYCPRMAIFHTSGDEMGQVYVPAVNWMLMFSVFVLVLSFRSSSALASAYGIAVTGTMIIDTVLAFIVIRKLWKWNKPTSLIFLLTFLMVDFLFFSSNSLKIPTGGWLPLVVAGVIFFIITTWMKGRELLLTHQNDKRMLFEELETELRNNPPVTVKGTAIYLTRSLHGVPLVFLHNLEHNHVLHEQIIVLTIVTKDEPYVDEAHRVKIRSYGENQRFYRVKFYFGFTQQQDVRRALELCAHGLLEQYGLVLDLKKVSFFVGRESITFKRRSIMPAWRRPLSRYLFQNSSSAIEFFRIPVERVIEIGIRVEL</sequence>
<evidence type="ECO:0000256" key="12">
    <source>
        <dbReference type="HAMAP-Rule" id="MF_01522"/>
    </source>
</evidence>
<gene>
    <name evidence="12 15" type="primary">kup</name>
    <name evidence="15" type="ORF">MGMO_73c00100</name>
</gene>
<dbReference type="InterPro" id="IPR053951">
    <property type="entry name" value="K_trans_N"/>
</dbReference>
<evidence type="ECO:0000259" key="13">
    <source>
        <dbReference type="Pfam" id="PF02705"/>
    </source>
</evidence>
<keyword evidence="10 12" id="KW-0406">Ion transport</keyword>
<evidence type="ECO:0000256" key="11">
    <source>
        <dbReference type="ARBA" id="ARBA00023136"/>
    </source>
</evidence>